<name>A0A1G2K3K5_9BACT</name>
<protein>
    <recommendedName>
        <fullName evidence="4">DUF155 domain-containing protein</fullName>
    </recommendedName>
</protein>
<keyword evidence="1" id="KW-1133">Transmembrane helix</keyword>
<evidence type="ECO:0000256" key="1">
    <source>
        <dbReference type="SAM" id="Phobius"/>
    </source>
</evidence>
<feature type="transmembrane region" description="Helical" evidence="1">
    <location>
        <begin position="322"/>
        <end position="342"/>
    </location>
</feature>
<dbReference type="Proteomes" id="UP000177152">
    <property type="component" value="Unassembled WGS sequence"/>
</dbReference>
<keyword evidence="1" id="KW-0472">Membrane</keyword>
<dbReference type="EMBL" id="MHQC01000046">
    <property type="protein sequence ID" value="OGZ94004.1"/>
    <property type="molecule type" value="Genomic_DNA"/>
</dbReference>
<evidence type="ECO:0000313" key="2">
    <source>
        <dbReference type="EMBL" id="OGZ94004.1"/>
    </source>
</evidence>
<dbReference type="AlphaFoldDB" id="A0A1G2K3K5"/>
<proteinExistence type="predicted"/>
<sequence length="345" mass="40005">MKAKLVSFVISESTRTKKGRIEAVQAPAVKSAPHYFEKTVPQQFIISQEGITVSGHEGTSMLKTYQPDILLVEATFDVSDIFSDDLITFKEEVMNVCREMLKKKGGKDVEEFSEEYSIYAVSNYDGDPEQFLKYKDRIAGLLKSEKLALDPLEIDYTLSSQLKYAKNDLVVVDWDGAFLFDPDGDFEQTIELFQLANLELLRYRILDKALDDKLRMVAHVIEHAPVQRRFFFTPSEVSQTLRDLIKARATSISEFQALDREIKLIGDWYSARLYDLTAKKFKIEEWRKSVKDKLESIEDVYAIASENFTISWERRGRIIEMVGWYVLLIGWLVLLVLDFYFYKIK</sequence>
<organism evidence="2 3">
    <name type="scientific">Candidatus Sungbacteria bacterium RIFCSPHIGHO2_01_FULL_47_32</name>
    <dbReference type="NCBI Taxonomy" id="1802264"/>
    <lineage>
        <taxon>Bacteria</taxon>
        <taxon>Candidatus Sungiibacteriota</taxon>
    </lineage>
</organism>
<keyword evidence="1" id="KW-0812">Transmembrane</keyword>
<accession>A0A1G2K3K5</accession>
<reference evidence="2 3" key="1">
    <citation type="journal article" date="2016" name="Nat. Commun.">
        <title>Thousands of microbial genomes shed light on interconnected biogeochemical processes in an aquifer system.</title>
        <authorList>
            <person name="Anantharaman K."/>
            <person name="Brown C.T."/>
            <person name="Hug L.A."/>
            <person name="Sharon I."/>
            <person name="Castelle C.J."/>
            <person name="Probst A.J."/>
            <person name="Thomas B.C."/>
            <person name="Singh A."/>
            <person name="Wilkins M.J."/>
            <person name="Karaoz U."/>
            <person name="Brodie E.L."/>
            <person name="Williams K.H."/>
            <person name="Hubbard S.S."/>
            <person name="Banfield J.F."/>
        </authorList>
    </citation>
    <scope>NUCLEOTIDE SEQUENCE [LARGE SCALE GENOMIC DNA]</scope>
</reference>
<comment type="caution">
    <text evidence="2">The sequence shown here is derived from an EMBL/GenBank/DDBJ whole genome shotgun (WGS) entry which is preliminary data.</text>
</comment>
<evidence type="ECO:0000313" key="3">
    <source>
        <dbReference type="Proteomes" id="UP000177152"/>
    </source>
</evidence>
<gene>
    <name evidence="2" type="ORF">A2633_01005</name>
</gene>
<evidence type="ECO:0008006" key="4">
    <source>
        <dbReference type="Google" id="ProtNLM"/>
    </source>
</evidence>